<dbReference type="Pfam" id="PF13967">
    <property type="entry name" value="RSN1_TM"/>
    <property type="match status" value="1"/>
</dbReference>
<accession>A0A9P6YP86</accession>
<evidence type="ECO:0000256" key="10">
    <source>
        <dbReference type="ARBA" id="ARBA00022517"/>
    </source>
</evidence>
<evidence type="ECO:0000313" key="26">
    <source>
        <dbReference type="EMBL" id="KAG1553771.1"/>
    </source>
</evidence>
<dbReference type="GO" id="GO:0000139">
    <property type="term" value="C:Golgi membrane"/>
    <property type="evidence" value="ECO:0007669"/>
    <property type="project" value="UniProtKB-SubCell"/>
</dbReference>
<keyword evidence="11" id="KW-0479">Metal-binding</keyword>
<keyword evidence="16" id="KW-0333">Golgi apparatus</keyword>
<comment type="function">
    <text evidence="21">Required for pre-18S rRNA processing. May bind microtubules.</text>
</comment>
<evidence type="ECO:0000256" key="18">
    <source>
        <dbReference type="ARBA" id="ARBA00023242"/>
    </source>
</evidence>
<keyword evidence="24" id="KW-1133">Transmembrane helix</keyword>
<dbReference type="InterPro" id="IPR036175">
    <property type="entry name" value="Sec23/24_helical_dom_sf"/>
</dbReference>
<dbReference type="Pfam" id="PF08033">
    <property type="entry name" value="Sec23_BS"/>
    <property type="match status" value="1"/>
</dbReference>
<dbReference type="InterPro" id="IPR036465">
    <property type="entry name" value="vWFA_dom_sf"/>
</dbReference>
<evidence type="ECO:0000256" key="14">
    <source>
        <dbReference type="ARBA" id="ARBA00022892"/>
    </source>
</evidence>
<dbReference type="InterPro" id="IPR003864">
    <property type="entry name" value="CSC1/OSCA1-like_7TM"/>
</dbReference>
<evidence type="ECO:0000256" key="1">
    <source>
        <dbReference type="ARBA" id="ARBA00004255"/>
    </source>
</evidence>
<dbReference type="Gene3D" id="1.10.246.90">
    <property type="entry name" value="Nop domain"/>
    <property type="match status" value="1"/>
</dbReference>
<dbReference type="Pfam" id="PF04810">
    <property type="entry name" value="zf-Sec23_Sec24"/>
    <property type="match status" value="1"/>
</dbReference>
<keyword evidence="19" id="KW-0687">Ribonucleoprotein</keyword>
<keyword evidence="8" id="KW-0813">Transport</keyword>
<dbReference type="Pfam" id="PF04811">
    <property type="entry name" value="Sec23_trunk"/>
    <property type="match status" value="1"/>
</dbReference>
<keyword evidence="10" id="KW-0690">Ribosome biogenesis</keyword>
<dbReference type="InterPro" id="IPR006896">
    <property type="entry name" value="Sec23/24_trunk_dom"/>
</dbReference>
<evidence type="ECO:0000256" key="19">
    <source>
        <dbReference type="ARBA" id="ARBA00023274"/>
    </source>
</evidence>
<keyword evidence="24" id="KW-0812">Transmembrane</keyword>
<dbReference type="InterPro" id="IPR037364">
    <property type="entry name" value="Sec23"/>
</dbReference>
<dbReference type="SUPFAM" id="SSF89124">
    <property type="entry name" value="Nop domain"/>
    <property type="match status" value="1"/>
</dbReference>
<evidence type="ECO:0000256" key="24">
    <source>
        <dbReference type="SAM" id="Phobius"/>
    </source>
</evidence>
<dbReference type="GO" id="GO:0090110">
    <property type="term" value="P:COPII-coated vesicle cargo loading"/>
    <property type="evidence" value="ECO:0007669"/>
    <property type="project" value="TreeGrafter"/>
</dbReference>
<feature type="transmembrane region" description="Helical" evidence="24">
    <location>
        <begin position="664"/>
        <end position="682"/>
    </location>
</feature>
<feature type="region of interest" description="Disordered" evidence="23">
    <location>
        <begin position="1243"/>
        <end position="1262"/>
    </location>
</feature>
<name>A0A9P6YP86_RHIOR</name>
<dbReference type="PANTHER" id="PTHR11141">
    <property type="entry name" value="PROTEIN TRANSPORT PROTEIN SEC23"/>
    <property type="match status" value="1"/>
</dbReference>
<feature type="transmembrane region" description="Helical" evidence="24">
    <location>
        <begin position="1123"/>
        <end position="1149"/>
    </location>
</feature>
<dbReference type="FunFam" id="1.10.287.4070:FF:000001">
    <property type="entry name" value="Probable Nucleolar protein 58"/>
    <property type="match status" value="1"/>
</dbReference>
<dbReference type="GO" id="GO:0005789">
    <property type="term" value="C:endoplasmic reticulum membrane"/>
    <property type="evidence" value="ECO:0007669"/>
    <property type="project" value="UniProtKB-SubCell"/>
</dbReference>
<dbReference type="CDD" id="cd11287">
    <property type="entry name" value="Sec23_C"/>
    <property type="match status" value="1"/>
</dbReference>
<organism evidence="26 27">
    <name type="scientific">Rhizopus oryzae</name>
    <name type="common">Mucormycosis agent</name>
    <name type="synonym">Rhizopus arrhizus var. delemar</name>
    <dbReference type="NCBI Taxonomy" id="64495"/>
    <lineage>
        <taxon>Eukaryota</taxon>
        <taxon>Fungi</taxon>
        <taxon>Fungi incertae sedis</taxon>
        <taxon>Mucoromycota</taxon>
        <taxon>Mucoromycotina</taxon>
        <taxon>Mucoromycetes</taxon>
        <taxon>Mucorales</taxon>
        <taxon>Mucorineae</taxon>
        <taxon>Rhizopodaceae</taxon>
        <taxon>Rhizopus</taxon>
    </lineage>
</organism>
<dbReference type="Pfam" id="PF02714">
    <property type="entry name" value="RSN1_7TM"/>
    <property type="match status" value="1"/>
</dbReference>
<dbReference type="GO" id="GO:0005096">
    <property type="term" value="F:GTPase activator activity"/>
    <property type="evidence" value="ECO:0007669"/>
    <property type="project" value="TreeGrafter"/>
</dbReference>
<sequence length="2334" mass="262574">MLVLYETSAGYALFKLVKDSKLNKPEEIYKEFQDAETANNVVKLKAFEKFENTTDALSAVTGIVEGKMPKNLKKFLQAEIKDMNKEQLIISDPKLGSSISKKLGIKVLSDSTVQELYRGIREQFESLVTGLSHSDLSAMSLGLSHSLSRYKLKFSPDKVDTMIVQAIALLDDLDKELNTYAMRCKEWYGWHFPEMNKIIVDNLAFAKVVKTMGYRTNAQEADLSSILPEELETEVKEAAEISMGTEISEEDLQNIFGLCDQVINITEYRNQLYEYLKNRMNAIAPNLTALVGELVGARLISHAGSLMQLSKQPASTIQILGAEKALFRALKTKHNTPKYGLIYHASLVGQAGPKHKAKVARLLAAKTALALRVDALGESESNEIGVDGRTKVEARIDLLEGRFTARANKDTSIQNQNKFKLNKAQAYNDSADVAMTEVQPEEANGKKRKAEEVEEADEEETVPSSISTLTPTASISKSDNVSFPTSASISNINIPSSTINTITSTTSAKPIFPSDLGLGSGGSDLVVDGARNTSSLSVQFVICFSAGLLFFLSFCFLRTRLPVIFAPRTNMKRHKPPELPNSFFGWIIPLLKIDTEEMLIKVGLDAVLVLHFLAMGIKIFGVCSIFGIAILFPTSLTVPSIDLQNATSIDKLSITVIPQESNRLIAYLIFAYFVTIVTFFFLTQSYYHYIELHAAYLINQKRTVVSRSVIVTGIPSKERTDEDLAEYYRRLNIGPVESSYVVRTVHGLDKLIEKRAHALMKLEEMYAKYWGNPCTIPGYNPDRILDDLTLYKRILDLAEMKRDESDSSSDNEITQTPFPKRLTKKNTWKKAMNTTFFKGLIEPLEQKKVSRRPTVRTGFLGLFGEKVDAIDYYTKLFDDLDRQVTELRKSPQLEMTNVGFVTFKNMSSAVIASQIAIRPEPFVCRTITAYEPRDILWSTVSVRGRERILREIIVWSITFALVLFWFVPVVVLSSLMSINMIRHIVPSLADKIEQNEATKNFMTSFIPTVVLNIVTSVLPLIFDGYYQGLRSRSAIAESTFSNFAHDPSTVPKKLASTFPSIAPFFINYVILKGFLLTPMNLLLLGELIVRYFNHLFLCESPREYAENRAPSSFNYGTSYPVPLLVFVVVLEYSCISPLILLFGTFYFSYTYLVYKYQFLYVYFRPYEVADRAFLQNARNLPLQLLYDDDKLPITRNSSDDDDDEEEEEEEDNTEEGNIDTNAMNDNSSHLQGTQQKSSVILGDQTPFHDTNSAGDTSSTKTEKMIKKKQMLRGRWKSAASFALQLKAGTADPTQMTSSSSSKFILPHHKKVVLDEDDYEAKPDKLTDYRQPPMKLNPGLLDAGLNKYGNPLLVGVLPQLWLPVKEPNESIKDNSHIRRRYRKTLGHHSEEGGGKIAQNLADLLRKMEIGSKNNNEKTMVDQEKNQIEAARKRAEQQASAIIKTHSKKHTSLWDSLLNKNTLKIVDLKSSANDSGTTHPTIVQHNNQLGYAEKGESSESNRAPDKSNHTTLYQDDEKYKPHTIDVDHTVPRTEIPYSDSSTPNSSQTNDTNMRDSPVDCSLNNRYKALFKEDTFYNMNFDEIEEQDGIRFSWNAWPSSRSEATKAVVPIACLYTPLKEREDFIENPIWYEPVVCKAPCRAILNPYCQIDVRGKLWICPFCLQRNALPAHYKDISTTNLPAELLPKYTTIEYNLNRVAQIPPIFLFVVDTCLEEEDLKALKESIIASLNLLPEYAWVGLITFGTMTQVHELGFSDCPKSFVFRGTKEYAAKQVQEMLGLTSSNPARPLPNQQPNRPQMAANRFLLPVKDCGPVLTSILQNLQRDPWPVAEHKRPERCTGVAMSVAVGLLETTFPNTGARMMLFSGGPASEGPGMVVSSELREPMRSHHDIEKETAKHYKKAIKFYEGLAKRASQNGHTIDIFAGCLDQVGLLEMRSMVNQTGGVMILSDSFNTAIFKESYQRVFQKDSQGHLQMGFNATMDVQTTRELKVCGLIGHAVSANKKSSFVGETEIGIGNTSAWKMCSLNDKTTHAVYFEVVNQPTAFQPGSRGLIQFITHYQHSSGQFRLRVTTVARNFAEGQSPEIANSFDQETAAVLMSRIAVFKGEIDDGPDVLRWLDRMLIRLCQRFADYRKDDPHSFRLSENFSIYPQFMFHLRRSQFLQVFNNSPDETAFYRHTLNRENVDSSLIMIQPTLTSYGFDAPPQPVLLDSVSVKPDVILLLDTFFHILIFHGETIAQWRNAGYQDQEGYENFKQLLESPVLDAQDLLTDRFPVSRYIDCDQGGSQARFLLSKLNPSTTHTSGSPYNAPGGAVVLTDDVSLQVFMEHLKKLAVAGTS</sequence>
<evidence type="ECO:0000256" key="6">
    <source>
        <dbReference type="ARBA" id="ARBA00009211"/>
    </source>
</evidence>
<feature type="compositionally biased region" description="Polar residues" evidence="23">
    <location>
        <begin position="1218"/>
        <end position="1236"/>
    </location>
</feature>
<comment type="caution">
    <text evidence="26">The sequence shown here is derived from an EMBL/GenBank/DDBJ whole genome shotgun (WGS) entry which is preliminary data.</text>
</comment>
<evidence type="ECO:0000256" key="22">
    <source>
        <dbReference type="SAM" id="Coils"/>
    </source>
</evidence>
<dbReference type="GO" id="GO:0008270">
    <property type="term" value="F:zinc ion binding"/>
    <property type="evidence" value="ECO:0007669"/>
    <property type="project" value="InterPro"/>
</dbReference>
<dbReference type="Proteomes" id="UP000717996">
    <property type="component" value="Unassembled WGS sequence"/>
</dbReference>
<dbReference type="InterPro" id="IPR006900">
    <property type="entry name" value="Sec23/24_helical_dom"/>
</dbReference>
<keyword evidence="12" id="KW-0256">Endoplasmic reticulum</keyword>
<dbReference type="GO" id="GO:0030127">
    <property type="term" value="C:COPII vesicle coat"/>
    <property type="evidence" value="ECO:0007669"/>
    <property type="project" value="InterPro"/>
</dbReference>
<keyword evidence="22" id="KW-0175">Coiled coil</keyword>
<evidence type="ECO:0000256" key="23">
    <source>
        <dbReference type="SAM" id="MobiDB-lite"/>
    </source>
</evidence>
<feature type="region of interest" description="Disordered" evidence="23">
    <location>
        <begin position="436"/>
        <end position="480"/>
    </location>
</feature>
<evidence type="ECO:0000256" key="2">
    <source>
        <dbReference type="ARBA" id="ARBA00004299"/>
    </source>
</evidence>
<dbReference type="SUPFAM" id="SSF82919">
    <property type="entry name" value="Zn-finger domain of Sec23/24"/>
    <property type="match status" value="1"/>
</dbReference>
<dbReference type="PROSITE" id="PS51358">
    <property type="entry name" value="NOP"/>
    <property type="match status" value="1"/>
</dbReference>
<evidence type="ECO:0000256" key="4">
    <source>
        <dbReference type="ARBA" id="ARBA00004604"/>
    </source>
</evidence>
<dbReference type="SUPFAM" id="SSF81811">
    <property type="entry name" value="Helical domain of Sec23/24"/>
    <property type="match status" value="1"/>
</dbReference>
<dbReference type="Pfam" id="PF14703">
    <property type="entry name" value="PHM7_cyt"/>
    <property type="match status" value="1"/>
</dbReference>
<feature type="compositionally biased region" description="Polar residues" evidence="23">
    <location>
        <begin position="1247"/>
        <end position="1259"/>
    </location>
</feature>
<feature type="region of interest" description="Disordered" evidence="23">
    <location>
        <begin position="1491"/>
        <end position="1555"/>
    </location>
</feature>
<evidence type="ECO:0000256" key="5">
    <source>
        <dbReference type="ARBA" id="ARBA00009210"/>
    </source>
</evidence>
<feature type="coiled-coil region" evidence="22">
    <location>
        <begin position="1412"/>
        <end position="1443"/>
    </location>
</feature>
<reference evidence="26" key="1">
    <citation type="journal article" date="2020" name="Microb. Genom.">
        <title>Genetic diversity of clinical and environmental Mucorales isolates obtained from an investigation of mucormycosis cases among solid organ transplant recipients.</title>
        <authorList>
            <person name="Nguyen M.H."/>
            <person name="Kaul D."/>
            <person name="Muto C."/>
            <person name="Cheng S.J."/>
            <person name="Richter R.A."/>
            <person name="Bruno V.M."/>
            <person name="Liu G."/>
            <person name="Beyhan S."/>
            <person name="Sundermann A.J."/>
            <person name="Mounaud S."/>
            <person name="Pasculle A.W."/>
            <person name="Nierman W.C."/>
            <person name="Driscoll E."/>
            <person name="Cumbie R."/>
            <person name="Clancy C.J."/>
            <person name="Dupont C.L."/>
        </authorList>
    </citation>
    <scope>NUCLEOTIDE SEQUENCE</scope>
    <source>
        <strain evidence="26">GL16</strain>
    </source>
</reference>
<dbReference type="CDD" id="cd01478">
    <property type="entry name" value="Sec23-like"/>
    <property type="match status" value="1"/>
</dbReference>
<evidence type="ECO:0000256" key="11">
    <source>
        <dbReference type="ARBA" id="ARBA00022723"/>
    </source>
</evidence>
<dbReference type="Gene3D" id="3.40.50.410">
    <property type="entry name" value="von Willebrand factor, type A domain"/>
    <property type="match status" value="1"/>
</dbReference>
<keyword evidence="18" id="KW-0539">Nucleus</keyword>
<dbReference type="InterPro" id="IPR007123">
    <property type="entry name" value="Gelsolin-like_dom"/>
</dbReference>
<feature type="compositionally biased region" description="Basic and acidic residues" evidence="23">
    <location>
        <begin position="1491"/>
        <end position="1506"/>
    </location>
</feature>
<dbReference type="InterPro" id="IPR012976">
    <property type="entry name" value="NOSIC"/>
</dbReference>
<keyword evidence="14" id="KW-0931">ER-Golgi transport</keyword>
<dbReference type="Gene3D" id="1.20.120.730">
    <property type="entry name" value="Sec23/Sec24 helical domain"/>
    <property type="match status" value="1"/>
</dbReference>
<evidence type="ECO:0000256" key="12">
    <source>
        <dbReference type="ARBA" id="ARBA00022824"/>
    </source>
</evidence>
<evidence type="ECO:0000256" key="9">
    <source>
        <dbReference type="ARBA" id="ARBA00022490"/>
    </source>
</evidence>
<dbReference type="GO" id="GO:0070971">
    <property type="term" value="C:endoplasmic reticulum exit site"/>
    <property type="evidence" value="ECO:0007669"/>
    <property type="project" value="TreeGrafter"/>
</dbReference>
<dbReference type="Gene3D" id="1.10.287.4070">
    <property type="match status" value="1"/>
</dbReference>
<evidence type="ECO:0000256" key="8">
    <source>
        <dbReference type="ARBA" id="ARBA00022448"/>
    </source>
</evidence>
<dbReference type="FunFam" id="3.40.50.410:FF:000008">
    <property type="entry name" value="Protein transport protein SEC23"/>
    <property type="match status" value="1"/>
</dbReference>
<dbReference type="Pfam" id="PF08156">
    <property type="entry name" value="NOP5NT"/>
    <property type="match status" value="1"/>
</dbReference>
<dbReference type="Pfam" id="PF00626">
    <property type="entry name" value="Gelsolin"/>
    <property type="match status" value="1"/>
</dbReference>
<feature type="transmembrane region" description="Helical" evidence="24">
    <location>
        <begin position="1001"/>
        <end position="1022"/>
    </location>
</feature>
<dbReference type="Gene3D" id="2.30.30.380">
    <property type="entry name" value="Zn-finger domain of Sec23/24"/>
    <property type="match status" value="1"/>
</dbReference>
<feature type="compositionally biased region" description="Polar residues" evidence="23">
    <location>
        <begin position="1536"/>
        <end position="1549"/>
    </location>
</feature>
<evidence type="ECO:0000256" key="21">
    <source>
        <dbReference type="ARBA" id="ARBA00024837"/>
    </source>
</evidence>
<comment type="similarity">
    <text evidence="6">Belongs to the NOP5/NOP56 family.</text>
</comment>
<dbReference type="InterPro" id="IPR036180">
    <property type="entry name" value="Gelsolin-like_dom_sf"/>
</dbReference>
<feature type="region of interest" description="Disordered" evidence="23">
    <location>
        <begin position="1191"/>
        <end position="1236"/>
    </location>
</feature>
<dbReference type="Gene3D" id="2.60.40.1670">
    <property type="entry name" value="beta-sandwich domain of Sec23/24"/>
    <property type="match status" value="1"/>
</dbReference>
<dbReference type="FunFam" id="1.20.120.730:FF:000001">
    <property type="entry name" value="Protein transport protein SEC23"/>
    <property type="match status" value="1"/>
</dbReference>
<evidence type="ECO:0000256" key="7">
    <source>
        <dbReference type="ARBA" id="ARBA00020379"/>
    </source>
</evidence>
<dbReference type="SUPFAM" id="SSF82754">
    <property type="entry name" value="C-terminal, gelsolin-like domain of Sec23/24"/>
    <property type="match status" value="1"/>
</dbReference>
<proteinExistence type="inferred from homology"/>
<feature type="transmembrane region" description="Helical" evidence="24">
    <location>
        <begin position="608"/>
        <end position="632"/>
    </location>
</feature>
<dbReference type="Pfam" id="PF01798">
    <property type="entry name" value="Nop"/>
    <property type="match status" value="1"/>
</dbReference>
<comment type="subcellular location">
    <subcellularLocation>
        <location evidence="2">Cytoplasmic vesicle</location>
        <location evidence="2">COPII-coated vesicle membrane</location>
        <topology evidence="2">Peripheral membrane protein</topology>
        <orientation evidence="2">Cytoplasmic side</orientation>
    </subcellularLocation>
    <subcellularLocation>
        <location evidence="3">Endoplasmic reticulum membrane</location>
        <topology evidence="3">Peripheral membrane protein</topology>
        <orientation evidence="3">Cytoplasmic side</orientation>
    </subcellularLocation>
    <subcellularLocation>
        <location evidence="1">Golgi apparatus membrane</location>
        <topology evidence="1">Peripheral membrane protein</topology>
        <orientation evidence="1">Cytoplasmic side</orientation>
    </subcellularLocation>
    <subcellularLocation>
        <location evidence="4">Nucleus</location>
        <location evidence="4">Nucleolus</location>
    </subcellularLocation>
</comment>
<dbReference type="InterPro" id="IPR012974">
    <property type="entry name" value="NOP58/56_N"/>
</dbReference>
<feature type="compositionally biased region" description="Polar residues" evidence="23">
    <location>
        <begin position="462"/>
        <end position="480"/>
    </location>
</feature>
<keyword evidence="13" id="KW-0862">Zinc</keyword>
<dbReference type="SMART" id="SM00931">
    <property type="entry name" value="NOSIC"/>
    <property type="match status" value="1"/>
</dbReference>
<dbReference type="InterPro" id="IPR002687">
    <property type="entry name" value="Nop_dom"/>
</dbReference>
<keyword evidence="9" id="KW-0963">Cytoplasm</keyword>
<protein>
    <recommendedName>
        <fullName evidence="7">Nucleolar protein 58</fullName>
    </recommendedName>
</protein>
<feature type="compositionally biased region" description="Basic and acidic residues" evidence="23">
    <location>
        <begin position="1513"/>
        <end position="1529"/>
    </location>
</feature>
<dbReference type="FunFam" id="2.30.30.380:FF:000001">
    <property type="entry name" value="Protein transport protein SEC23"/>
    <property type="match status" value="1"/>
</dbReference>
<keyword evidence="20" id="KW-0968">Cytoplasmic vesicle</keyword>
<dbReference type="GO" id="GO:0042254">
    <property type="term" value="P:ribosome biogenesis"/>
    <property type="evidence" value="ECO:0007669"/>
    <property type="project" value="UniProtKB-KW"/>
</dbReference>
<dbReference type="OrthoDB" id="2228996at2759"/>
<dbReference type="FunFam" id="3.40.20.10:FF:000006">
    <property type="entry name" value="Protein transport protein SEC23"/>
    <property type="match status" value="1"/>
</dbReference>
<dbReference type="SUPFAM" id="SSF81995">
    <property type="entry name" value="beta-sandwich domain of Sec23/24"/>
    <property type="match status" value="1"/>
</dbReference>
<gene>
    <name evidence="26" type="ORF">G6F51_000378</name>
</gene>
<dbReference type="InterPro" id="IPR032880">
    <property type="entry name" value="CSC1/OSCA1-like_N"/>
</dbReference>
<evidence type="ECO:0000256" key="3">
    <source>
        <dbReference type="ARBA" id="ARBA00004397"/>
    </source>
</evidence>
<evidence type="ECO:0000256" key="13">
    <source>
        <dbReference type="ARBA" id="ARBA00022833"/>
    </source>
</evidence>
<dbReference type="InterPro" id="IPR012990">
    <property type="entry name" value="Beta-sandwich_Sec23_24"/>
</dbReference>
<dbReference type="InterPro" id="IPR006895">
    <property type="entry name" value="Znf_Sec23_Sec24"/>
</dbReference>
<feature type="domain" description="Nop" evidence="25">
    <location>
        <begin position="283"/>
        <end position="401"/>
    </location>
</feature>
<dbReference type="GO" id="GO:0006886">
    <property type="term" value="P:intracellular protein transport"/>
    <property type="evidence" value="ECO:0007669"/>
    <property type="project" value="InterPro"/>
</dbReference>
<dbReference type="InterPro" id="IPR027815">
    <property type="entry name" value="CSC1/OSCA1-like_cyt"/>
</dbReference>
<dbReference type="InterPro" id="IPR036174">
    <property type="entry name" value="Znf_Sec23_Sec24_sf"/>
</dbReference>
<comment type="similarity">
    <text evidence="5">Belongs to the SEC23/SEC24 family. SEC23 subfamily.</text>
</comment>
<dbReference type="EMBL" id="JAANIT010000021">
    <property type="protein sequence ID" value="KAG1553771.1"/>
    <property type="molecule type" value="Genomic_DNA"/>
</dbReference>
<dbReference type="PANTHER" id="PTHR11141:SF0">
    <property type="entry name" value="PROTEIN TRANSPORT PROTEIN SEC23"/>
    <property type="match status" value="1"/>
</dbReference>
<dbReference type="InterPro" id="IPR037550">
    <property type="entry name" value="Sec23_C"/>
</dbReference>
<feature type="compositionally biased region" description="Acidic residues" evidence="23">
    <location>
        <begin position="1199"/>
        <end position="1217"/>
    </location>
</feature>
<evidence type="ECO:0000256" key="20">
    <source>
        <dbReference type="ARBA" id="ARBA00023329"/>
    </source>
</evidence>
<dbReference type="InterPro" id="IPR029006">
    <property type="entry name" value="ADF-H/Gelsolin-like_dom_sf"/>
</dbReference>
<evidence type="ECO:0000256" key="16">
    <source>
        <dbReference type="ARBA" id="ARBA00023034"/>
    </source>
</evidence>
<dbReference type="InterPro" id="IPR036070">
    <property type="entry name" value="Nop_dom_sf"/>
</dbReference>
<dbReference type="InterPro" id="IPR042239">
    <property type="entry name" value="Nop_C"/>
</dbReference>
<dbReference type="Pfam" id="PF04815">
    <property type="entry name" value="Sec23_helical"/>
    <property type="match status" value="1"/>
</dbReference>
<dbReference type="SUPFAM" id="SSF53300">
    <property type="entry name" value="vWA-like"/>
    <property type="match status" value="1"/>
</dbReference>
<dbReference type="FunFam" id="1.10.246.90:FF:000003">
    <property type="entry name" value="Nucleolar protein 58"/>
    <property type="match status" value="1"/>
</dbReference>
<evidence type="ECO:0000259" key="25">
    <source>
        <dbReference type="PROSITE" id="PS51358"/>
    </source>
</evidence>
<evidence type="ECO:0000256" key="15">
    <source>
        <dbReference type="ARBA" id="ARBA00022927"/>
    </source>
</evidence>
<keyword evidence="15" id="KW-0653">Protein transport</keyword>
<feature type="transmembrane region" description="Helical" evidence="24">
    <location>
        <begin position="952"/>
        <end position="981"/>
    </location>
</feature>
<evidence type="ECO:0000256" key="17">
    <source>
        <dbReference type="ARBA" id="ARBA00023136"/>
    </source>
</evidence>
<dbReference type="GO" id="GO:0032040">
    <property type="term" value="C:small-subunit processome"/>
    <property type="evidence" value="ECO:0007669"/>
    <property type="project" value="UniProtKB-ARBA"/>
</dbReference>
<keyword evidence="17 24" id="KW-0472">Membrane</keyword>
<feature type="transmembrane region" description="Helical" evidence="24">
    <location>
        <begin position="536"/>
        <end position="557"/>
    </location>
</feature>
<evidence type="ECO:0000313" key="27">
    <source>
        <dbReference type="Proteomes" id="UP000717996"/>
    </source>
</evidence>
<feature type="compositionally biased region" description="Acidic residues" evidence="23">
    <location>
        <begin position="452"/>
        <end position="461"/>
    </location>
</feature>
<dbReference type="Gene3D" id="3.40.20.10">
    <property type="entry name" value="Severin"/>
    <property type="match status" value="1"/>
</dbReference>